<evidence type="ECO:0000256" key="8">
    <source>
        <dbReference type="ARBA" id="ARBA00023136"/>
    </source>
</evidence>
<dbReference type="Proteomes" id="UP000660247">
    <property type="component" value="Unassembled WGS sequence"/>
</dbReference>
<evidence type="ECO:0000256" key="4">
    <source>
        <dbReference type="ARBA" id="ARBA00022692"/>
    </source>
</evidence>
<evidence type="ECO:0000259" key="13">
    <source>
        <dbReference type="PROSITE" id="PS50262"/>
    </source>
</evidence>
<keyword evidence="6 12" id="KW-1133">Transmembrane helix</keyword>
<evidence type="ECO:0000256" key="12">
    <source>
        <dbReference type="RuleBase" id="RU363047"/>
    </source>
</evidence>
<dbReference type="SMART" id="SM01381">
    <property type="entry name" value="7TM_GPCR_Srsx"/>
    <property type="match status" value="1"/>
</dbReference>
<dbReference type="GO" id="GO:0004984">
    <property type="term" value="F:olfactory receptor activity"/>
    <property type="evidence" value="ECO:0007669"/>
    <property type="project" value="InterPro"/>
</dbReference>
<keyword evidence="2 12" id="KW-1003">Cell membrane</keyword>
<evidence type="ECO:0000256" key="3">
    <source>
        <dbReference type="ARBA" id="ARBA00022606"/>
    </source>
</evidence>
<dbReference type="AlphaFoldDB" id="A0A851DD94"/>
<feature type="non-terminal residue" evidence="14">
    <location>
        <position position="310"/>
    </location>
</feature>
<dbReference type="PRINTS" id="PR00245">
    <property type="entry name" value="OLFACTORYR"/>
</dbReference>
<keyword evidence="9 11" id="KW-0675">Receptor</keyword>
<evidence type="ECO:0000256" key="5">
    <source>
        <dbReference type="ARBA" id="ARBA00022725"/>
    </source>
</evidence>
<reference evidence="14" key="1">
    <citation type="submission" date="2019-10" db="EMBL/GenBank/DDBJ databases">
        <title>Bird 10,000 Genomes (B10K) Project - Family phase.</title>
        <authorList>
            <person name="Zhang G."/>
        </authorList>
    </citation>
    <scope>NUCLEOTIDE SEQUENCE</scope>
    <source>
        <strain evidence="14">B10K-DU-002-69</strain>
        <tissue evidence="14">Muscle</tissue>
    </source>
</reference>
<dbReference type="OrthoDB" id="5967130at2759"/>
<evidence type="ECO:0000256" key="9">
    <source>
        <dbReference type="ARBA" id="ARBA00023170"/>
    </source>
</evidence>
<dbReference type="GO" id="GO:0005886">
    <property type="term" value="C:plasma membrane"/>
    <property type="evidence" value="ECO:0007669"/>
    <property type="project" value="UniProtKB-SubCell"/>
</dbReference>
<dbReference type="GO" id="GO:0004930">
    <property type="term" value="F:G protein-coupled receptor activity"/>
    <property type="evidence" value="ECO:0007669"/>
    <property type="project" value="UniProtKB-KW"/>
</dbReference>
<accession>A0A851DD94</accession>
<dbReference type="Pfam" id="PF13853">
    <property type="entry name" value="7tm_4"/>
    <property type="match status" value="1"/>
</dbReference>
<feature type="transmembrane region" description="Helical" evidence="12">
    <location>
        <begin position="276"/>
        <end position="293"/>
    </location>
</feature>
<dbReference type="EMBL" id="WEIS01040560">
    <property type="protein sequence ID" value="NWI65776.1"/>
    <property type="molecule type" value="Genomic_DNA"/>
</dbReference>
<organism evidence="14 15">
    <name type="scientific">Todus mexicanus</name>
    <name type="common">Puerto Rican tody</name>
    <dbReference type="NCBI Taxonomy" id="135184"/>
    <lineage>
        <taxon>Eukaryota</taxon>
        <taxon>Metazoa</taxon>
        <taxon>Chordata</taxon>
        <taxon>Craniata</taxon>
        <taxon>Vertebrata</taxon>
        <taxon>Euteleostomi</taxon>
        <taxon>Archelosauria</taxon>
        <taxon>Archosauria</taxon>
        <taxon>Dinosauria</taxon>
        <taxon>Saurischia</taxon>
        <taxon>Theropoda</taxon>
        <taxon>Coelurosauria</taxon>
        <taxon>Aves</taxon>
        <taxon>Neognathae</taxon>
        <taxon>Neoaves</taxon>
        <taxon>Telluraves</taxon>
        <taxon>Coraciimorphae</taxon>
        <taxon>Coraciiformes</taxon>
        <taxon>Todidae</taxon>
        <taxon>Todus</taxon>
    </lineage>
</organism>
<sequence length="310" mass="34749">LAMLNQTEASEFILLGLTDIQGLQHFFFIFFLLLYFASLLGNGVIVIMVIFEPRLHTPMYFLLGNLSCLDIFFSTVTVPKMLTGFLSGHQPISFGGCLTQLHFFHFLGSTETVLLATMAYDRYVAICNPLRYALVMSPRACLLLAVASWSTGFVHAMMHLIMTAQLRFCGHNHVDHFFCDIKPLLNLACSSTSLNMTLLNVVTTSIVLGPFVLIVLSYLYIISFIFQKVQSQEGRWKAFSTCASHLTIVALLYVPVLFNYTPPSSGSSSKRDARVSLMYSAVTPALNPLIYTLRNQEVRSALKKMIERKL</sequence>
<keyword evidence="10 11" id="KW-0807">Transducer</keyword>
<feature type="transmembrane region" description="Helical" evidence="12">
    <location>
        <begin position="141"/>
        <end position="162"/>
    </location>
</feature>
<evidence type="ECO:0000256" key="2">
    <source>
        <dbReference type="ARBA" id="ARBA00022475"/>
    </source>
</evidence>
<evidence type="ECO:0000256" key="10">
    <source>
        <dbReference type="ARBA" id="ARBA00023224"/>
    </source>
</evidence>
<feature type="transmembrane region" description="Helical" evidence="12">
    <location>
        <begin position="238"/>
        <end position="256"/>
    </location>
</feature>
<evidence type="ECO:0000256" key="1">
    <source>
        <dbReference type="ARBA" id="ARBA00004651"/>
    </source>
</evidence>
<evidence type="ECO:0000256" key="7">
    <source>
        <dbReference type="ARBA" id="ARBA00023040"/>
    </source>
</evidence>
<comment type="caution">
    <text evidence="14">The sequence shown here is derived from an EMBL/GenBank/DDBJ whole genome shotgun (WGS) entry which is preliminary data.</text>
</comment>
<evidence type="ECO:0000313" key="15">
    <source>
        <dbReference type="Proteomes" id="UP000660247"/>
    </source>
</evidence>
<feature type="domain" description="G-protein coupled receptors family 1 profile" evidence="13">
    <location>
        <begin position="41"/>
        <end position="291"/>
    </location>
</feature>
<keyword evidence="7 11" id="KW-0297">G-protein coupled receptor</keyword>
<dbReference type="PROSITE" id="PS50262">
    <property type="entry name" value="G_PROTEIN_RECEP_F1_2"/>
    <property type="match status" value="1"/>
</dbReference>
<feature type="transmembrane region" description="Helical" evidence="12">
    <location>
        <begin position="201"/>
        <end position="226"/>
    </location>
</feature>
<dbReference type="Gene3D" id="1.20.1070.10">
    <property type="entry name" value="Rhodopsin 7-helix transmembrane proteins"/>
    <property type="match status" value="1"/>
</dbReference>
<name>A0A851DD94_TODME</name>
<evidence type="ECO:0000313" key="14">
    <source>
        <dbReference type="EMBL" id="NWI65776.1"/>
    </source>
</evidence>
<keyword evidence="3 12" id="KW-0716">Sensory transduction</keyword>
<keyword evidence="15" id="KW-1185">Reference proteome</keyword>
<evidence type="ECO:0000256" key="11">
    <source>
        <dbReference type="RuleBase" id="RU000688"/>
    </source>
</evidence>
<comment type="subcellular location">
    <subcellularLocation>
        <location evidence="1 12">Cell membrane</location>
        <topology evidence="1 12">Multi-pass membrane protein</topology>
    </subcellularLocation>
</comment>
<dbReference type="CDD" id="cd15915">
    <property type="entry name" value="7tmA_OR12D-like"/>
    <property type="match status" value="1"/>
</dbReference>
<gene>
    <name evidence="14" type="primary">Or12d1</name>
    <name evidence="14" type="ORF">TODMEX_R00994</name>
</gene>
<dbReference type="InterPro" id="IPR000725">
    <property type="entry name" value="Olfact_rcpt"/>
</dbReference>
<dbReference type="InterPro" id="IPR050516">
    <property type="entry name" value="Olfactory_GPCR"/>
</dbReference>
<comment type="similarity">
    <text evidence="11">Belongs to the G-protein coupled receptor 1 family.</text>
</comment>
<dbReference type="InterPro" id="IPR000276">
    <property type="entry name" value="GPCR_Rhodpsn"/>
</dbReference>
<dbReference type="InterPro" id="IPR017452">
    <property type="entry name" value="GPCR_Rhodpsn_7TM"/>
</dbReference>
<feature type="transmembrane region" description="Helical" evidence="12">
    <location>
        <begin position="60"/>
        <end position="82"/>
    </location>
</feature>
<keyword evidence="4 11" id="KW-0812">Transmembrane</keyword>
<keyword evidence="5 12" id="KW-0552">Olfaction</keyword>
<dbReference type="PROSITE" id="PS00237">
    <property type="entry name" value="G_PROTEIN_RECEP_F1_1"/>
    <property type="match status" value="1"/>
</dbReference>
<feature type="transmembrane region" description="Helical" evidence="12">
    <location>
        <begin position="26"/>
        <end position="51"/>
    </location>
</feature>
<protein>
    <recommendedName>
        <fullName evidence="12">Olfactory receptor</fullName>
    </recommendedName>
</protein>
<dbReference type="PRINTS" id="PR00237">
    <property type="entry name" value="GPCRRHODOPSN"/>
</dbReference>
<evidence type="ECO:0000256" key="6">
    <source>
        <dbReference type="ARBA" id="ARBA00022989"/>
    </source>
</evidence>
<dbReference type="PANTHER" id="PTHR26452">
    <property type="entry name" value="OLFACTORY RECEPTOR"/>
    <property type="match status" value="1"/>
</dbReference>
<feature type="non-terminal residue" evidence="14">
    <location>
        <position position="1"/>
    </location>
</feature>
<dbReference type="FunFam" id="1.20.1070.10:FF:000001">
    <property type="entry name" value="Olfactory receptor"/>
    <property type="match status" value="1"/>
</dbReference>
<keyword evidence="8 12" id="KW-0472">Membrane</keyword>
<proteinExistence type="inferred from homology"/>
<dbReference type="SUPFAM" id="SSF81321">
    <property type="entry name" value="Family A G protein-coupled receptor-like"/>
    <property type="match status" value="1"/>
</dbReference>
<feature type="transmembrane region" description="Helical" evidence="12">
    <location>
        <begin position="102"/>
        <end position="120"/>
    </location>
</feature>